<dbReference type="Proteomes" id="UP001222932">
    <property type="component" value="Unassembled WGS sequence"/>
</dbReference>
<sequence>MPKLSLSDIARAIALPTGRDKVHTPKTSAFEELDEVRRQLHTRRARAYPPYVLSVLSAYIRWRGVSKRTRPALEATLHRLEAEFPEFAAEFRAVHKSYGLAWLARDETKSARSTCACTLHAAAVAELDAREASAAPPPPYAPDADADLARWLAHRLAAEAGPPSCLYAAGRDAEEALDALDAGVVGVPAGARGRGRTQGDAPSHGPPLVV</sequence>
<reference evidence="2" key="2">
    <citation type="submission" date="2023-06" db="EMBL/GenBank/DDBJ databases">
        <authorList>
            <person name="Kobayashi Y."/>
            <person name="Kayamori A."/>
            <person name="Aoki K."/>
            <person name="Shiwa Y."/>
            <person name="Fujita N."/>
            <person name="Sugita T."/>
            <person name="Iwasaki W."/>
            <person name="Tanaka N."/>
            <person name="Takashima M."/>
        </authorList>
    </citation>
    <scope>NUCLEOTIDE SEQUENCE</scope>
    <source>
        <strain evidence="2">HIS016</strain>
    </source>
</reference>
<organism evidence="2 3">
    <name type="scientific">Cutaneotrichosporon spelunceum</name>
    <dbReference type="NCBI Taxonomy" id="1672016"/>
    <lineage>
        <taxon>Eukaryota</taxon>
        <taxon>Fungi</taxon>
        <taxon>Dikarya</taxon>
        <taxon>Basidiomycota</taxon>
        <taxon>Agaricomycotina</taxon>
        <taxon>Tremellomycetes</taxon>
        <taxon>Trichosporonales</taxon>
        <taxon>Trichosporonaceae</taxon>
        <taxon>Cutaneotrichosporon</taxon>
    </lineage>
</organism>
<evidence type="ECO:0000256" key="1">
    <source>
        <dbReference type="SAM" id="MobiDB-lite"/>
    </source>
</evidence>
<comment type="caution">
    <text evidence="2">The sequence shown here is derived from an EMBL/GenBank/DDBJ whole genome shotgun (WGS) entry which is preliminary data.</text>
</comment>
<reference evidence="2" key="1">
    <citation type="journal article" date="2023" name="BMC Genomics">
        <title>Chromosome-level genome assemblies of Cutaneotrichosporon spp. (Trichosporonales, Basidiomycota) reveal imbalanced evolution between nucleotide sequences and chromosome synteny.</title>
        <authorList>
            <person name="Kobayashi Y."/>
            <person name="Kayamori A."/>
            <person name="Aoki K."/>
            <person name="Shiwa Y."/>
            <person name="Matsutani M."/>
            <person name="Fujita N."/>
            <person name="Sugita T."/>
            <person name="Iwasaki W."/>
            <person name="Tanaka N."/>
            <person name="Takashima M."/>
        </authorList>
    </citation>
    <scope>NUCLEOTIDE SEQUENCE</scope>
    <source>
        <strain evidence="2">HIS016</strain>
    </source>
</reference>
<feature type="region of interest" description="Disordered" evidence="1">
    <location>
        <begin position="191"/>
        <end position="210"/>
    </location>
</feature>
<evidence type="ECO:0000313" key="3">
    <source>
        <dbReference type="Proteomes" id="UP001222932"/>
    </source>
</evidence>
<name>A0AAD3TN53_9TREE</name>
<gene>
    <name evidence="2" type="ORF">CspeluHIS016_0100730</name>
</gene>
<accession>A0AAD3TN53</accession>
<evidence type="ECO:0000313" key="2">
    <source>
        <dbReference type="EMBL" id="GMK53487.1"/>
    </source>
</evidence>
<keyword evidence="3" id="KW-1185">Reference proteome</keyword>
<dbReference type="EMBL" id="BTCM01000001">
    <property type="protein sequence ID" value="GMK53487.1"/>
    <property type="molecule type" value="Genomic_DNA"/>
</dbReference>
<dbReference type="AlphaFoldDB" id="A0AAD3TN53"/>
<protein>
    <submittedName>
        <fullName evidence="2">Uncharacterized protein</fullName>
    </submittedName>
</protein>
<proteinExistence type="predicted"/>